<sequence length="138" mass="16547">MIKKNILGLLFLLSTLCLFNSCEDDPYYDDRYDLTSALCSGTWSETYTTNNGEDCYHVLSFYSDWTGSDYYEFYRGNILVRRTKEAFRWHWDDDNYYYPNSIYMDFPDGTYSYFEDIQIRGFQLRGILDEIDVILTME</sequence>
<feature type="chain" id="PRO_5040246640" description="Lipocalin-like domain-containing protein" evidence="1">
    <location>
        <begin position="20"/>
        <end position="138"/>
    </location>
</feature>
<dbReference type="RefSeq" id="WP_008152793.1">
    <property type="nucleotide sequence ID" value="NZ_CAJLBM010000022.1"/>
</dbReference>
<evidence type="ECO:0000256" key="1">
    <source>
        <dbReference type="SAM" id="SignalP"/>
    </source>
</evidence>
<keyword evidence="1" id="KW-0732">Signal</keyword>
<gene>
    <name evidence="2" type="ORF">B5F96_09410</name>
</gene>
<accession>A0A9Q5SRX6</accession>
<dbReference type="AlphaFoldDB" id="A0A9Q5SRX6"/>
<reference evidence="3" key="1">
    <citation type="submission" date="2017-04" db="EMBL/GenBank/DDBJ databases">
        <title>Function of individual gut microbiota members based on whole genome sequencing of pure cultures obtained from chicken caecum.</title>
        <authorList>
            <person name="Medvecky M."/>
            <person name="Cejkova D."/>
            <person name="Polansky O."/>
            <person name="Karasova D."/>
            <person name="Kubasova T."/>
            <person name="Cizek A."/>
            <person name="Rychlik I."/>
        </authorList>
    </citation>
    <scope>NUCLEOTIDE SEQUENCE [LARGE SCALE GENOMIC DNA]</scope>
    <source>
        <strain evidence="3">An42</strain>
    </source>
</reference>
<evidence type="ECO:0000313" key="2">
    <source>
        <dbReference type="EMBL" id="OUO05245.1"/>
    </source>
</evidence>
<dbReference type="EMBL" id="NFIJ01000008">
    <property type="protein sequence ID" value="OUO05245.1"/>
    <property type="molecule type" value="Genomic_DNA"/>
</dbReference>
<name>A0A9Q5SRX6_9BACT</name>
<evidence type="ECO:0008006" key="4">
    <source>
        <dbReference type="Google" id="ProtNLM"/>
    </source>
</evidence>
<dbReference type="Proteomes" id="UP000195975">
    <property type="component" value="Unassembled WGS sequence"/>
</dbReference>
<comment type="caution">
    <text evidence="2">The sequence shown here is derived from an EMBL/GenBank/DDBJ whole genome shotgun (WGS) entry which is preliminary data.</text>
</comment>
<evidence type="ECO:0000313" key="3">
    <source>
        <dbReference type="Proteomes" id="UP000195975"/>
    </source>
</evidence>
<dbReference type="GeneID" id="93410207"/>
<protein>
    <recommendedName>
        <fullName evidence="4">Lipocalin-like domain-containing protein</fullName>
    </recommendedName>
</protein>
<proteinExistence type="predicted"/>
<organism evidence="2 3">
    <name type="scientific">Parabacteroides johnsonii</name>
    <dbReference type="NCBI Taxonomy" id="387661"/>
    <lineage>
        <taxon>Bacteria</taxon>
        <taxon>Pseudomonadati</taxon>
        <taxon>Bacteroidota</taxon>
        <taxon>Bacteroidia</taxon>
        <taxon>Bacteroidales</taxon>
        <taxon>Tannerellaceae</taxon>
        <taxon>Parabacteroides</taxon>
    </lineage>
</organism>
<feature type="signal peptide" evidence="1">
    <location>
        <begin position="1"/>
        <end position="19"/>
    </location>
</feature>